<proteinExistence type="predicted"/>
<dbReference type="SUPFAM" id="SSF57938">
    <property type="entry name" value="DnaJ/Hsp40 cysteine-rich domain"/>
    <property type="match status" value="1"/>
</dbReference>
<dbReference type="InterPro" id="IPR036410">
    <property type="entry name" value="HSP_DnaJ_Cys-rich_dom_sf"/>
</dbReference>
<protein>
    <submittedName>
        <fullName evidence="1">Uncharacterized protein</fullName>
    </submittedName>
</protein>
<name>A0A0F9F904_9ZZZZ</name>
<dbReference type="EMBL" id="LAZR01031453">
    <property type="protein sequence ID" value="KKL53710.1"/>
    <property type="molecule type" value="Genomic_DNA"/>
</dbReference>
<evidence type="ECO:0000313" key="1">
    <source>
        <dbReference type="EMBL" id="KKL53710.1"/>
    </source>
</evidence>
<sequence length="172" mass="19754">MKLKDLGSFYSLEGTAKCETCNGTGLYQGFPEQDGAFVICYKCDGTGKIKISLRFKKFKGKEHQPKCKRVYTRTMGYGITDKNITVKGRLFPFADYGCSYKEWLKGAKPIPLKFLGCPYQETNQNLQTKDVNNLYKTRCKENSGWGMSVNCKLYNDKHKCWEIFEKEVNNAK</sequence>
<accession>A0A0F9F904</accession>
<reference evidence="1" key="1">
    <citation type="journal article" date="2015" name="Nature">
        <title>Complex archaea that bridge the gap between prokaryotes and eukaryotes.</title>
        <authorList>
            <person name="Spang A."/>
            <person name="Saw J.H."/>
            <person name="Jorgensen S.L."/>
            <person name="Zaremba-Niedzwiedzka K."/>
            <person name="Martijn J."/>
            <person name="Lind A.E."/>
            <person name="van Eijk R."/>
            <person name="Schleper C."/>
            <person name="Guy L."/>
            <person name="Ettema T.J."/>
        </authorList>
    </citation>
    <scope>NUCLEOTIDE SEQUENCE</scope>
</reference>
<comment type="caution">
    <text evidence="1">The sequence shown here is derived from an EMBL/GenBank/DDBJ whole genome shotgun (WGS) entry which is preliminary data.</text>
</comment>
<organism evidence="1">
    <name type="scientific">marine sediment metagenome</name>
    <dbReference type="NCBI Taxonomy" id="412755"/>
    <lineage>
        <taxon>unclassified sequences</taxon>
        <taxon>metagenomes</taxon>
        <taxon>ecological metagenomes</taxon>
    </lineage>
</organism>
<gene>
    <name evidence="1" type="ORF">LCGC14_2272720</name>
</gene>
<dbReference type="AlphaFoldDB" id="A0A0F9F904"/>